<dbReference type="InterPro" id="IPR036396">
    <property type="entry name" value="Cyt_P450_sf"/>
</dbReference>
<dbReference type="Pfam" id="PF00067">
    <property type="entry name" value="p450"/>
    <property type="match status" value="1"/>
</dbReference>
<dbReference type="CDD" id="cd11031">
    <property type="entry name" value="Cyp158A-like"/>
    <property type="match status" value="1"/>
</dbReference>
<sequence>MSANEAVPEYPVGDTSRLCLDPWYRTAREAAPVARVRMPYGGEAWLALRYSAVRLAQSDPRFSRSATADAGANAPRMVPGLPPAGSVLTMDPPEHTRVRRFVAKAFTARRIERLRPKLQQIVNGLLDELTAQGAPADLKRFVAEPLPVMVICEVLGVPPGDRDDFREMAETIRSIVYTQDESQEAMNRFLGYLSSLVAARREKPGGDLLSALATVVDNGDRLSERELASLGVALVAGGHETVLNQVTNFAYTLLTNPVELAKLRARPDLINHAIEELLRHVPVHSGPAFGTVAKEDVRFGDITVRAGETVIADIAAANHDPRMFGDPDMLNLDRRDIPHLTFGFGPHHCIGAQLARMELQVTIGTLVRRFPRLRLAVPAEEIEWREGVLIRGVEALPVAW</sequence>
<accession>A0ABW5FN57</accession>
<dbReference type="InterPro" id="IPR001128">
    <property type="entry name" value="Cyt_P450"/>
</dbReference>
<keyword evidence="2" id="KW-0479">Metal-binding</keyword>
<comment type="caution">
    <text evidence="3">The sequence shown here is derived from an EMBL/GenBank/DDBJ whole genome shotgun (WGS) entry which is preliminary data.</text>
</comment>
<keyword evidence="2" id="KW-0503">Monooxygenase</keyword>
<dbReference type="SUPFAM" id="SSF48264">
    <property type="entry name" value="Cytochrome P450"/>
    <property type="match status" value="1"/>
</dbReference>
<dbReference type="Proteomes" id="UP001597417">
    <property type="component" value="Unassembled WGS sequence"/>
</dbReference>
<dbReference type="PRINTS" id="PR00385">
    <property type="entry name" value="P450"/>
</dbReference>
<dbReference type="InterPro" id="IPR017972">
    <property type="entry name" value="Cyt_P450_CS"/>
</dbReference>
<name>A0ABW5FN57_9PSEU</name>
<evidence type="ECO:0000313" key="4">
    <source>
        <dbReference type="Proteomes" id="UP001597417"/>
    </source>
</evidence>
<proteinExistence type="inferred from homology"/>
<keyword evidence="4" id="KW-1185">Reference proteome</keyword>
<keyword evidence="2" id="KW-0408">Iron</keyword>
<dbReference type="PANTHER" id="PTHR46696">
    <property type="entry name" value="P450, PUTATIVE (EUROFUNG)-RELATED"/>
    <property type="match status" value="1"/>
</dbReference>
<reference evidence="4" key="1">
    <citation type="journal article" date="2019" name="Int. J. Syst. Evol. Microbiol.">
        <title>The Global Catalogue of Microorganisms (GCM) 10K type strain sequencing project: providing services to taxonomists for standard genome sequencing and annotation.</title>
        <authorList>
            <consortium name="The Broad Institute Genomics Platform"/>
            <consortium name="The Broad Institute Genome Sequencing Center for Infectious Disease"/>
            <person name="Wu L."/>
            <person name="Ma J."/>
        </authorList>
    </citation>
    <scope>NUCLEOTIDE SEQUENCE [LARGE SCALE GENOMIC DNA]</scope>
    <source>
        <strain evidence="4">CGMCC 4.7645</strain>
    </source>
</reference>
<evidence type="ECO:0000313" key="3">
    <source>
        <dbReference type="EMBL" id="MFD2416311.1"/>
    </source>
</evidence>
<keyword evidence="2" id="KW-0349">Heme</keyword>
<evidence type="ECO:0000256" key="2">
    <source>
        <dbReference type="RuleBase" id="RU000461"/>
    </source>
</evidence>
<evidence type="ECO:0000256" key="1">
    <source>
        <dbReference type="ARBA" id="ARBA00010617"/>
    </source>
</evidence>
<dbReference type="RefSeq" id="WP_378262989.1">
    <property type="nucleotide sequence ID" value="NZ_JBHUKR010000006.1"/>
</dbReference>
<dbReference type="EMBL" id="JBHUKR010000006">
    <property type="protein sequence ID" value="MFD2416311.1"/>
    <property type="molecule type" value="Genomic_DNA"/>
</dbReference>
<gene>
    <name evidence="3" type="ORF">ACFSXZ_08210</name>
</gene>
<keyword evidence="2" id="KW-0560">Oxidoreductase</keyword>
<dbReference type="PROSITE" id="PS00086">
    <property type="entry name" value="CYTOCHROME_P450"/>
    <property type="match status" value="1"/>
</dbReference>
<dbReference type="Gene3D" id="1.10.630.10">
    <property type="entry name" value="Cytochrome P450"/>
    <property type="match status" value="1"/>
</dbReference>
<comment type="similarity">
    <text evidence="1 2">Belongs to the cytochrome P450 family.</text>
</comment>
<organism evidence="3 4">
    <name type="scientific">Amycolatopsis pigmentata</name>
    <dbReference type="NCBI Taxonomy" id="450801"/>
    <lineage>
        <taxon>Bacteria</taxon>
        <taxon>Bacillati</taxon>
        <taxon>Actinomycetota</taxon>
        <taxon>Actinomycetes</taxon>
        <taxon>Pseudonocardiales</taxon>
        <taxon>Pseudonocardiaceae</taxon>
        <taxon>Amycolatopsis</taxon>
    </lineage>
</organism>
<dbReference type="PRINTS" id="PR00359">
    <property type="entry name" value="BP450"/>
</dbReference>
<dbReference type="InterPro" id="IPR002397">
    <property type="entry name" value="Cyt_P450_B"/>
</dbReference>
<dbReference type="PANTHER" id="PTHR46696:SF1">
    <property type="entry name" value="CYTOCHROME P450 YJIB-RELATED"/>
    <property type="match status" value="1"/>
</dbReference>
<protein>
    <submittedName>
        <fullName evidence="3">Cytochrome P450</fullName>
    </submittedName>
</protein>